<feature type="domain" description="Excalibur calcium-binding" evidence="1">
    <location>
        <begin position="158"/>
        <end position="195"/>
    </location>
</feature>
<evidence type="ECO:0000313" key="2">
    <source>
        <dbReference type="EMBL" id="MBA8804777.1"/>
    </source>
</evidence>
<accession>A0A7W3PAS4</accession>
<reference evidence="2 3" key="1">
    <citation type="submission" date="2020-07" db="EMBL/GenBank/DDBJ databases">
        <title>Sequencing the genomes of 1000 actinobacteria strains.</title>
        <authorList>
            <person name="Klenk H.-P."/>
        </authorList>
    </citation>
    <scope>NUCLEOTIDE SEQUENCE [LARGE SCALE GENOMIC DNA]</scope>
    <source>
        <strain evidence="2 3">DSM 21349</strain>
    </source>
</reference>
<dbReference type="InterPro" id="IPR008613">
    <property type="entry name" value="Excalibur_Ca-bd_domain"/>
</dbReference>
<name>A0A7W3PAS4_9ACTN</name>
<dbReference type="AlphaFoldDB" id="A0A7W3PAS4"/>
<evidence type="ECO:0000313" key="3">
    <source>
        <dbReference type="Proteomes" id="UP000580910"/>
    </source>
</evidence>
<dbReference type="SMART" id="SM00894">
    <property type="entry name" value="Excalibur"/>
    <property type="match status" value="1"/>
</dbReference>
<organism evidence="2 3">
    <name type="scientific">Nocardioides ginsengisegetis</name>
    <dbReference type="NCBI Taxonomy" id="661491"/>
    <lineage>
        <taxon>Bacteria</taxon>
        <taxon>Bacillati</taxon>
        <taxon>Actinomycetota</taxon>
        <taxon>Actinomycetes</taxon>
        <taxon>Propionibacteriales</taxon>
        <taxon>Nocardioidaceae</taxon>
        <taxon>Nocardioides</taxon>
    </lineage>
</organism>
<keyword evidence="3" id="KW-1185">Reference proteome</keyword>
<evidence type="ECO:0000259" key="1">
    <source>
        <dbReference type="SMART" id="SM00894"/>
    </source>
</evidence>
<comment type="caution">
    <text evidence="2">The sequence shown here is derived from an EMBL/GenBank/DDBJ whole genome shotgun (WGS) entry which is preliminary data.</text>
</comment>
<dbReference type="EMBL" id="JACGXA010000001">
    <property type="protein sequence ID" value="MBA8804777.1"/>
    <property type="molecule type" value="Genomic_DNA"/>
</dbReference>
<dbReference type="Pfam" id="PF05901">
    <property type="entry name" value="Excalibur"/>
    <property type="match status" value="1"/>
</dbReference>
<dbReference type="Proteomes" id="UP000580910">
    <property type="component" value="Unassembled WGS sequence"/>
</dbReference>
<dbReference type="RefSeq" id="WP_220481373.1">
    <property type="nucleotide sequence ID" value="NZ_JACGXA010000001.1"/>
</dbReference>
<protein>
    <submittedName>
        <fullName evidence="2">ElaB/YqjD/DUF883 family membrane-anchored ribosome-binding protein</fullName>
    </submittedName>
</protein>
<proteinExistence type="predicted"/>
<sequence length="195" mass="20455">MSQQELPPTLEQYPGYFPAAKAPFWTRGKVGIAAGVAGLVIGVVASPGSAESQPAAAKQAPSPTISTADIQTKIDAAVSAAEDRLSGKIATVRDNAQQRLSDMRERSVTAQRTAVTRAIARTHAQDHAALIRAVAAAKAAAAPVTAPPAPAAPSTDPRFSYCYEANAAGYGPYFEGQDPEYYWYDDADNDGEVCE</sequence>
<gene>
    <name evidence="2" type="ORF">FB382_003068</name>
</gene>